<evidence type="ECO:0000256" key="1">
    <source>
        <dbReference type="HAMAP-Rule" id="MF_00386"/>
    </source>
</evidence>
<accession>A0A656HJY2</accession>
<keyword evidence="3" id="KW-1185">Reference proteome</keyword>
<dbReference type="OrthoDB" id="9801753at2"/>
<dbReference type="PANTHER" id="PTHR33383">
    <property type="entry name" value="MEMBRANE PROTEIN INSERTION EFFICIENCY FACTOR-RELATED"/>
    <property type="match status" value="1"/>
</dbReference>
<dbReference type="Proteomes" id="UP000005317">
    <property type="component" value="Unassembled WGS sequence"/>
</dbReference>
<dbReference type="EMBL" id="JH651384">
    <property type="protein sequence ID" value="EIJ35325.1"/>
    <property type="molecule type" value="Genomic_DNA"/>
</dbReference>
<dbReference type="Pfam" id="PF01809">
    <property type="entry name" value="YidD"/>
    <property type="match status" value="1"/>
</dbReference>
<dbReference type="AlphaFoldDB" id="A0A656HJY2"/>
<protein>
    <recommendedName>
        <fullName evidence="1">Putative membrane protein insertion efficiency factor</fullName>
    </recommendedName>
</protein>
<comment type="similarity">
    <text evidence="1">Belongs to the UPF0161 family.</text>
</comment>
<dbReference type="PANTHER" id="PTHR33383:SF1">
    <property type="entry name" value="MEMBRANE PROTEIN INSERTION EFFICIENCY FACTOR-RELATED"/>
    <property type="match status" value="1"/>
</dbReference>
<dbReference type="RefSeq" id="WP_002709231.1">
    <property type="nucleotide sequence ID" value="NZ_JH651384.1"/>
</dbReference>
<evidence type="ECO:0000313" key="3">
    <source>
        <dbReference type="Proteomes" id="UP000005317"/>
    </source>
</evidence>
<organism evidence="2 3">
    <name type="scientific">Thiothrix nivea (strain ATCC 35100 / DSM 5205 / JP2)</name>
    <dbReference type="NCBI Taxonomy" id="870187"/>
    <lineage>
        <taxon>Bacteria</taxon>
        <taxon>Pseudomonadati</taxon>
        <taxon>Pseudomonadota</taxon>
        <taxon>Gammaproteobacteria</taxon>
        <taxon>Thiotrichales</taxon>
        <taxon>Thiotrichaceae</taxon>
        <taxon>Thiothrix</taxon>
    </lineage>
</organism>
<sequence length="92" mass="10305">MKRILMLVIRGYQLVLSPLLGSNCRFYPTCSHYAHEAIEKHGAMRGSWLAIRRIGRCNPWHEGGIDPVPEPLHASCCQGQPCSKPPQDSAKH</sequence>
<keyword evidence="1" id="KW-1003">Cell membrane</keyword>
<gene>
    <name evidence="2" type="ORF">Thini_2788</name>
</gene>
<proteinExistence type="inferred from homology"/>
<comment type="subcellular location">
    <subcellularLocation>
        <location evidence="1">Cell membrane</location>
        <topology evidence="1">Peripheral membrane protein</topology>
        <orientation evidence="1">Cytoplasmic side</orientation>
    </subcellularLocation>
</comment>
<dbReference type="HAMAP" id="MF_00386">
    <property type="entry name" value="UPF0161_YidD"/>
    <property type="match status" value="1"/>
</dbReference>
<reference evidence="3" key="1">
    <citation type="journal article" date="2011" name="Stand. Genomic Sci.">
        <title>Genome sequence of the filamentous, gliding Thiothrix nivea neotype strain (JP2(T)).</title>
        <authorList>
            <person name="Lapidus A."/>
            <person name="Nolan M."/>
            <person name="Lucas S."/>
            <person name="Glavina Del Rio T."/>
            <person name="Tice H."/>
            <person name="Cheng J.F."/>
            <person name="Tapia R."/>
            <person name="Han C."/>
            <person name="Goodwin L."/>
            <person name="Pitluck S."/>
            <person name="Liolios K."/>
            <person name="Pagani I."/>
            <person name="Ivanova N."/>
            <person name="Huntemann M."/>
            <person name="Mavromatis K."/>
            <person name="Mikhailova N."/>
            <person name="Pati A."/>
            <person name="Chen A."/>
            <person name="Palaniappan K."/>
            <person name="Land M."/>
            <person name="Brambilla E.M."/>
            <person name="Rohde M."/>
            <person name="Abt B."/>
            <person name="Verbarg S."/>
            <person name="Goker M."/>
            <person name="Bristow J."/>
            <person name="Eisen J.A."/>
            <person name="Markowitz V."/>
            <person name="Hugenholtz P."/>
            <person name="Kyrpides N.C."/>
            <person name="Klenk H.P."/>
            <person name="Woyke T."/>
        </authorList>
    </citation>
    <scope>NUCLEOTIDE SEQUENCE [LARGE SCALE GENOMIC DNA]</scope>
    <source>
        <strain evidence="3">ATCC 35100 / DSM 5205 / JP2</strain>
    </source>
</reference>
<name>A0A656HJY2_THINJ</name>
<dbReference type="GO" id="GO:0005886">
    <property type="term" value="C:plasma membrane"/>
    <property type="evidence" value="ECO:0007669"/>
    <property type="project" value="UniProtKB-SubCell"/>
</dbReference>
<keyword evidence="1" id="KW-0472">Membrane</keyword>
<evidence type="ECO:0000313" key="2">
    <source>
        <dbReference type="EMBL" id="EIJ35325.1"/>
    </source>
</evidence>
<dbReference type="InterPro" id="IPR002696">
    <property type="entry name" value="Membr_insert_effic_factor_YidD"/>
</dbReference>
<comment type="function">
    <text evidence="1">Could be involved in insertion of integral membrane proteins into the membrane.</text>
</comment>
<dbReference type="SMART" id="SM01234">
    <property type="entry name" value="Haemolytic"/>
    <property type="match status" value="1"/>
</dbReference>
<dbReference type="NCBIfam" id="TIGR00278">
    <property type="entry name" value="membrane protein insertion efficiency factor YidD"/>
    <property type="match status" value="1"/>
</dbReference>